<dbReference type="OrthoDB" id="16873at2759"/>
<organism evidence="1 2">
    <name type="scientific">Dictyostelium purpureum</name>
    <name type="common">Slime mold</name>
    <dbReference type="NCBI Taxonomy" id="5786"/>
    <lineage>
        <taxon>Eukaryota</taxon>
        <taxon>Amoebozoa</taxon>
        <taxon>Evosea</taxon>
        <taxon>Eumycetozoa</taxon>
        <taxon>Dictyostelia</taxon>
        <taxon>Dictyosteliales</taxon>
        <taxon>Dictyosteliaceae</taxon>
        <taxon>Dictyostelium</taxon>
    </lineage>
</organism>
<name>F1A648_DICPU</name>
<accession>F1A648</accession>
<proteinExistence type="predicted"/>
<evidence type="ECO:0000313" key="1">
    <source>
        <dbReference type="EMBL" id="EGC28330.1"/>
    </source>
</evidence>
<dbReference type="KEGG" id="dpp:DICPUDRAFT_93349"/>
<sequence>MEGNLMNSEISPSFAMKINGYNANDIWGGNIEDINPSSTPLMSCPMRHQIIRPATTTEEYYNFDFRMGAPIVGVELYATPTLTHG</sequence>
<dbReference type="Proteomes" id="UP000001064">
    <property type="component" value="Unassembled WGS sequence"/>
</dbReference>
<evidence type="ECO:0000313" key="2">
    <source>
        <dbReference type="Proteomes" id="UP000001064"/>
    </source>
</evidence>
<dbReference type="RefSeq" id="XP_003295142.1">
    <property type="nucleotide sequence ID" value="XM_003295094.1"/>
</dbReference>
<reference evidence="2" key="1">
    <citation type="journal article" date="2011" name="Genome Biol.">
        <title>Comparative genomics of the social amoebae Dictyostelium discoideum and Dictyostelium purpureum.</title>
        <authorList>
            <consortium name="US DOE Joint Genome Institute (JGI-PGF)"/>
            <person name="Sucgang R."/>
            <person name="Kuo A."/>
            <person name="Tian X."/>
            <person name="Salerno W."/>
            <person name="Parikh A."/>
            <person name="Feasley C.L."/>
            <person name="Dalin E."/>
            <person name="Tu H."/>
            <person name="Huang E."/>
            <person name="Barry K."/>
            <person name="Lindquist E."/>
            <person name="Shapiro H."/>
            <person name="Bruce D."/>
            <person name="Schmutz J."/>
            <person name="Salamov A."/>
            <person name="Fey P."/>
            <person name="Gaudet P."/>
            <person name="Anjard C."/>
            <person name="Babu M.M."/>
            <person name="Basu S."/>
            <person name="Bushmanova Y."/>
            <person name="van der Wel H."/>
            <person name="Katoh-Kurasawa M."/>
            <person name="Dinh C."/>
            <person name="Coutinho P.M."/>
            <person name="Saito T."/>
            <person name="Elias M."/>
            <person name="Schaap P."/>
            <person name="Kay R.R."/>
            <person name="Henrissat B."/>
            <person name="Eichinger L."/>
            <person name="Rivero F."/>
            <person name="Putnam N.H."/>
            <person name="West C.M."/>
            <person name="Loomis W.F."/>
            <person name="Chisholm R.L."/>
            <person name="Shaulsky G."/>
            <person name="Strassmann J.E."/>
            <person name="Queller D.C."/>
            <person name="Kuspa A."/>
            <person name="Grigoriev I.V."/>
        </authorList>
    </citation>
    <scope>NUCLEOTIDE SEQUENCE [LARGE SCALE GENOMIC DNA]</scope>
    <source>
        <strain evidence="2">QSDP1</strain>
    </source>
</reference>
<dbReference type="GeneID" id="10511172"/>
<dbReference type="InParanoid" id="F1A648"/>
<dbReference type="eggNOG" id="ENOG502RIPG">
    <property type="taxonomic scope" value="Eukaryota"/>
</dbReference>
<dbReference type="AlphaFoldDB" id="F1A648"/>
<dbReference type="EMBL" id="GL871676">
    <property type="protein sequence ID" value="EGC28330.1"/>
    <property type="molecule type" value="Genomic_DNA"/>
</dbReference>
<keyword evidence="2" id="KW-1185">Reference proteome</keyword>
<dbReference type="VEuPathDB" id="AmoebaDB:DICPUDRAFT_93349"/>
<dbReference type="FunCoup" id="F1A648">
    <property type="interactions" value="743"/>
</dbReference>
<gene>
    <name evidence="1" type="ORF">DICPUDRAFT_93349</name>
</gene>
<dbReference type="OMA" id="NFNFRMG"/>
<protein>
    <submittedName>
        <fullName evidence="1">Uncharacterized protein</fullName>
    </submittedName>
</protein>